<evidence type="ECO:0000313" key="6">
    <source>
        <dbReference type="EMBL" id="CAD8044319.1"/>
    </source>
</evidence>
<dbReference type="Pfam" id="PF00069">
    <property type="entry name" value="Pkinase"/>
    <property type="match status" value="1"/>
</dbReference>
<dbReference type="InterPro" id="IPR000719">
    <property type="entry name" value="Prot_kinase_dom"/>
</dbReference>
<keyword evidence="4" id="KW-0418">Kinase</keyword>
<proteinExistence type="inferred from homology"/>
<dbReference type="SMART" id="SM00220">
    <property type="entry name" value="S_TKc"/>
    <property type="match status" value="1"/>
</dbReference>
<keyword evidence="7" id="KW-1185">Reference proteome</keyword>
<dbReference type="GO" id="GO:0004674">
    <property type="term" value="F:protein serine/threonine kinase activity"/>
    <property type="evidence" value="ECO:0007669"/>
    <property type="project" value="UniProtKB-KW"/>
</dbReference>
<dbReference type="GO" id="GO:0005524">
    <property type="term" value="F:ATP binding"/>
    <property type="evidence" value="ECO:0007669"/>
    <property type="project" value="UniProtKB-UniRule"/>
</dbReference>
<keyword evidence="1 3" id="KW-0547">Nucleotide-binding</keyword>
<organism evidence="6 7">
    <name type="scientific">Paramecium primaurelia</name>
    <dbReference type="NCBI Taxonomy" id="5886"/>
    <lineage>
        <taxon>Eukaryota</taxon>
        <taxon>Sar</taxon>
        <taxon>Alveolata</taxon>
        <taxon>Ciliophora</taxon>
        <taxon>Intramacronucleata</taxon>
        <taxon>Oligohymenophorea</taxon>
        <taxon>Peniculida</taxon>
        <taxon>Parameciidae</taxon>
        <taxon>Paramecium</taxon>
    </lineage>
</organism>
<keyword evidence="2 3" id="KW-0067">ATP-binding</keyword>
<dbReference type="PANTHER" id="PTHR44167">
    <property type="entry name" value="OVARIAN-SPECIFIC SERINE/THREONINE-PROTEIN KINASE LOK-RELATED"/>
    <property type="match status" value="1"/>
</dbReference>
<dbReference type="Proteomes" id="UP000688137">
    <property type="component" value="Unassembled WGS sequence"/>
</dbReference>
<evidence type="ECO:0000313" key="7">
    <source>
        <dbReference type="Proteomes" id="UP000688137"/>
    </source>
</evidence>
<dbReference type="GO" id="GO:0005737">
    <property type="term" value="C:cytoplasm"/>
    <property type="evidence" value="ECO:0007669"/>
    <property type="project" value="TreeGrafter"/>
</dbReference>
<evidence type="ECO:0000256" key="4">
    <source>
        <dbReference type="RuleBase" id="RU000304"/>
    </source>
</evidence>
<name>A0A8S1JRR5_PARPR</name>
<gene>
    <name evidence="6" type="ORF">PPRIM_AZ9-3.1.T0060402</name>
</gene>
<evidence type="ECO:0000256" key="3">
    <source>
        <dbReference type="PROSITE-ProRule" id="PRU10141"/>
    </source>
</evidence>
<dbReference type="PROSITE" id="PS00108">
    <property type="entry name" value="PROTEIN_KINASE_ST"/>
    <property type="match status" value="1"/>
</dbReference>
<comment type="similarity">
    <text evidence="4">Belongs to the protein kinase superfamily.</text>
</comment>
<dbReference type="InterPro" id="IPR017441">
    <property type="entry name" value="Protein_kinase_ATP_BS"/>
</dbReference>
<keyword evidence="4" id="KW-0808">Transferase</keyword>
<dbReference type="PANTHER" id="PTHR44167:SF24">
    <property type="entry name" value="SERINE_THREONINE-PROTEIN KINASE CHK2"/>
    <property type="match status" value="1"/>
</dbReference>
<evidence type="ECO:0000259" key="5">
    <source>
        <dbReference type="PROSITE" id="PS50011"/>
    </source>
</evidence>
<dbReference type="EMBL" id="CAJJDM010000003">
    <property type="protein sequence ID" value="CAD8044319.1"/>
    <property type="molecule type" value="Genomic_DNA"/>
</dbReference>
<sequence>MNQIQNRYNLVRCLGKGKTSFVFEASRIDNPSIKVAIKEYKSIKIEQANQNHPLFMIFQKEAYFLQAIENIINQGKSTQDFQHINRIVEILKLGNETSVSFLLVLEFAKNGNLTDFLCENPWLPEQIASAYILQITKAVKILHDLNVAHMDIKPENMLLDEKFILKLSDFGLVEFNPESNDIQGTKGYMAPEVQIGEKYTTKKADIFSLGCSFIGIRSGVNPFGDGHLDMNNPIYLDLLKQPKQFWTYFEQFVEQENKVKITIEEEFKDLIERMLTNIPDKRPTIDQVLQHPYLNKQHVSEQQMIDYMKSQFLQRNIYQLNSNASTYGQEVYTKLGVTEIEQIGLNQFRFRNIQNDKNFRKTVTKFFNSIIAESFEMTFETNISQEYEEIHMNQLIRNMDNSCKLGVIMDQEPDVITINIIGMEGTIQMQNKLKKQIRDQIKTKIQKQDQQKV</sequence>
<keyword evidence="4" id="KW-0723">Serine/threonine-protein kinase</keyword>
<dbReference type="InterPro" id="IPR008271">
    <property type="entry name" value="Ser/Thr_kinase_AS"/>
</dbReference>
<dbReference type="PROSITE" id="PS00107">
    <property type="entry name" value="PROTEIN_KINASE_ATP"/>
    <property type="match status" value="1"/>
</dbReference>
<accession>A0A8S1JRR5</accession>
<evidence type="ECO:0000256" key="2">
    <source>
        <dbReference type="ARBA" id="ARBA00022840"/>
    </source>
</evidence>
<feature type="binding site" evidence="3">
    <location>
        <position position="38"/>
    </location>
    <ligand>
        <name>ATP</name>
        <dbReference type="ChEBI" id="CHEBI:30616"/>
    </ligand>
</feature>
<comment type="caution">
    <text evidence="6">The sequence shown here is derived from an EMBL/GenBank/DDBJ whole genome shotgun (WGS) entry which is preliminary data.</text>
</comment>
<dbReference type="GO" id="GO:0005634">
    <property type="term" value="C:nucleus"/>
    <property type="evidence" value="ECO:0007669"/>
    <property type="project" value="TreeGrafter"/>
</dbReference>
<evidence type="ECO:0000256" key="1">
    <source>
        <dbReference type="ARBA" id="ARBA00022741"/>
    </source>
</evidence>
<reference evidence="6" key="1">
    <citation type="submission" date="2021-01" db="EMBL/GenBank/DDBJ databases">
        <authorList>
            <consortium name="Genoscope - CEA"/>
            <person name="William W."/>
        </authorList>
    </citation>
    <scope>NUCLEOTIDE SEQUENCE</scope>
</reference>
<feature type="domain" description="Protein kinase" evidence="5">
    <location>
        <begin position="8"/>
        <end position="294"/>
    </location>
</feature>
<dbReference type="PROSITE" id="PS50011">
    <property type="entry name" value="PROTEIN_KINASE_DOM"/>
    <property type="match status" value="1"/>
</dbReference>
<dbReference type="GO" id="GO:0044773">
    <property type="term" value="P:mitotic DNA damage checkpoint signaling"/>
    <property type="evidence" value="ECO:0007669"/>
    <property type="project" value="TreeGrafter"/>
</dbReference>
<protein>
    <recommendedName>
        <fullName evidence="5">Protein kinase domain-containing protein</fullName>
    </recommendedName>
</protein>
<dbReference type="OMA" id="NEFRFRN"/>
<dbReference type="AlphaFoldDB" id="A0A8S1JRR5"/>